<dbReference type="RefSeq" id="XP_009155854.1">
    <property type="nucleotide sequence ID" value="XM_009157606.1"/>
</dbReference>
<gene>
    <name evidence="1" type="ORF">HMPREF1120_03532</name>
</gene>
<keyword evidence="2" id="KW-1185">Reference proteome</keyword>
<name>H6BXG2_EXODN</name>
<dbReference type="HOGENOM" id="CLU_2015280_0_0_1"/>
<sequence length="123" mass="13531">MQNHASCIWSIVKLYKHRWPGTDSSSELGRPGAHRATSRLACRLPEMIIGRATHPCTTSWIPAAVVSPSRLFHPCSKCLESKLPGVREFAWLAKTHRMGHIGKAACRTSLIALGPARAQIACY</sequence>
<dbReference type="AlphaFoldDB" id="H6BXG2"/>
<dbReference type="Proteomes" id="UP000007304">
    <property type="component" value="Unassembled WGS sequence"/>
</dbReference>
<evidence type="ECO:0000313" key="1">
    <source>
        <dbReference type="EMBL" id="EHY55393.1"/>
    </source>
</evidence>
<dbReference type="EMBL" id="JH226132">
    <property type="protein sequence ID" value="EHY55393.1"/>
    <property type="molecule type" value="Genomic_DNA"/>
</dbReference>
<reference evidence="1" key="1">
    <citation type="submission" date="2011-07" db="EMBL/GenBank/DDBJ databases">
        <title>The Genome Sequence of Exophiala (Wangiella) dermatitidis NIH/UT8656.</title>
        <authorList>
            <consortium name="The Broad Institute Genome Sequencing Platform"/>
            <person name="Cuomo C."/>
            <person name="Wang Z."/>
            <person name="Hunicke-Smith S."/>
            <person name="Szanislo P.J."/>
            <person name="Earl A."/>
            <person name="Young S.K."/>
            <person name="Zeng Q."/>
            <person name="Gargeya S."/>
            <person name="Fitzgerald M."/>
            <person name="Haas B."/>
            <person name="Abouelleil A."/>
            <person name="Alvarado L."/>
            <person name="Arachchi H.M."/>
            <person name="Berlin A."/>
            <person name="Brown A."/>
            <person name="Chapman S.B."/>
            <person name="Chen Z."/>
            <person name="Dunbar C."/>
            <person name="Freedman E."/>
            <person name="Gearin G."/>
            <person name="Gellesch M."/>
            <person name="Goldberg J."/>
            <person name="Griggs A."/>
            <person name="Gujja S."/>
            <person name="Heiman D."/>
            <person name="Howarth C."/>
            <person name="Larson L."/>
            <person name="Lui A."/>
            <person name="MacDonald P.J.P."/>
            <person name="Montmayeur A."/>
            <person name="Murphy C."/>
            <person name="Neiman D."/>
            <person name="Pearson M."/>
            <person name="Priest M."/>
            <person name="Roberts A."/>
            <person name="Saif S."/>
            <person name="Shea T."/>
            <person name="Shenoy N."/>
            <person name="Sisk P."/>
            <person name="Stolte C."/>
            <person name="Sykes S."/>
            <person name="Wortman J."/>
            <person name="Nusbaum C."/>
            <person name="Birren B."/>
        </authorList>
    </citation>
    <scope>NUCLEOTIDE SEQUENCE</scope>
    <source>
        <strain evidence="1">NIH/UT8656</strain>
    </source>
</reference>
<dbReference type="GeneID" id="20308171"/>
<proteinExistence type="predicted"/>
<dbReference type="InParanoid" id="H6BXG2"/>
<organism evidence="1 2">
    <name type="scientific">Exophiala dermatitidis (strain ATCC 34100 / CBS 525.76 / NIH/UT8656)</name>
    <name type="common">Black yeast</name>
    <name type="synonym">Wangiella dermatitidis</name>
    <dbReference type="NCBI Taxonomy" id="858893"/>
    <lineage>
        <taxon>Eukaryota</taxon>
        <taxon>Fungi</taxon>
        <taxon>Dikarya</taxon>
        <taxon>Ascomycota</taxon>
        <taxon>Pezizomycotina</taxon>
        <taxon>Eurotiomycetes</taxon>
        <taxon>Chaetothyriomycetidae</taxon>
        <taxon>Chaetothyriales</taxon>
        <taxon>Herpotrichiellaceae</taxon>
        <taxon>Exophiala</taxon>
    </lineage>
</organism>
<dbReference type="VEuPathDB" id="FungiDB:HMPREF1120_03532"/>
<protein>
    <submittedName>
        <fullName evidence="1">Uncharacterized protein</fullName>
    </submittedName>
</protein>
<evidence type="ECO:0000313" key="2">
    <source>
        <dbReference type="Proteomes" id="UP000007304"/>
    </source>
</evidence>
<accession>H6BXG2</accession>